<name>A0A9N7URG9_PLEPL</name>
<evidence type="ECO:0000256" key="1">
    <source>
        <dbReference type="SAM" id="MobiDB-lite"/>
    </source>
</evidence>
<accession>A0A9N7URG9</accession>
<feature type="region of interest" description="Disordered" evidence="1">
    <location>
        <begin position="123"/>
        <end position="174"/>
    </location>
</feature>
<dbReference type="AlphaFoldDB" id="A0A9N7URG9"/>
<evidence type="ECO:0000313" key="2">
    <source>
        <dbReference type="EMBL" id="CAB1437546.1"/>
    </source>
</evidence>
<keyword evidence="3" id="KW-1185">Reference proteome</keyword>
<evidence type="ECO:0000313" key="3">
    <source>
        <dbReference type="Proteomes" id="UP001153269"/>
    </source>
</evidence>
<feature type="compositionally biased region" description="Polar residues" evidence="1">
    <location>
        <begin position="161"/>
        <end position="174"/>
    </location>
</feature>
<sequence length="304" mass="33251">MGQRFAPSYANIYMSEWERESLAECTHKPLTYLRTRAPETEYHLAGAQLLNYTYNSTPARRRKAQEQVKQPTAGPLGDLYRCCQGVAGARTGTMGQEGAPTALAGGSSNMMSGVIKANIAHKTVSETSSQQLRPGTPPPGCATPDSGTPSPPDDSSPGPCATSSPFSPLQSDSNAAGKFKTTYHISRPHRKIQDWFIKGRKPVLVLGDSNINRIPPHNHPTIQLDSYPGANMYHFLKLCEKAIPTSEVKIVILSIVISGLETSDRWTIGQRKRAEKIWIHKMNTIVPTGLNDNVIQMRQARGVS</sequence>
<organism evidence="2 3">
    <name type="scientific">Pleuronectes platessa</name>
    <name type="common">European plaice</name>
    <dbReference type="NCBI Taxonomy" id="8262"/>
    <lineage>
        <taxon>Eukaryota</taxon>
        <taxon>Metazoa</taxon>
        <taxon>Chordata</taxon>
        <taxon>Craniata</taxon>
        <taxon>Vertebrata</taxon>
        <taxon>Euteleostomi</taxon>
        <taxon>Actinopterygii</taxon>
        <taxon>Neopterygii</taxon>
        <taxon>Teleostei</taxon>
        <taxon>Neoteleostei</taxon>
        <taxon>Acanthomorphata</taxon>
        <taxon>Carangaria</taxon>
        <taxon>Pleuronectiformes</taxon>
        <taxon>Pleuronectoidei</taxon>
        <taxon>Pleuronectidae</taxon>
        <taxon>Pleuronectes</taxon>
    </lineage>
</organism>
<reference evidence="2" key="1">
    <citation type="submission" date="2020-03" db="EMBL/GenBank/DDBJ databases">
        <authorList>
            <person name="Weist P."/>
        </authorList>
    </citation>
    <scope>NUCLEOTIDE SEQUENCE</scope>
</reference>
<protein>
    <submittedName>
        <fullName evidence="2">Uncharacterized protein</fullName>
    </submittedName>
</protein>
<gene>
    <name evidence="2" type="ORF">PLEPLA_LOCUS25593</name>
</gene>
<comment type="caution">
    <text evidence="2">The sequence shown here is derived from an EMBL/GenBank/DDBJ whole genome shotgun (WGS) entry which is preliminary data.</text>
</comment>
<dbReference type="Proteomes" id="UP001153269">
    <property type="component" value="Unassembled WGS sequence"/>
</dbReference>
<dbReference type="EMBL" id="CADEAL010002039">
    <property type="protein sequence ID" value="CAB1437546.1"/>
    <property type="molecule type" value="Genomic_DNA"/>
</dbReference>
<proteinExistence type="predicted"/>